<evidence type="ECO:0000313" key="2">
    <source>
        <dbReference type="EMBL" id="MBB4753116.1"/>
    </source>
</evidence>
<reference evidence="2 3" key="1">
    <citation type="submission" date="2020-08" db="EMBL/GenBank/DDBJ databases">
        <title>Sequencing the genomes of 1000 actinobacteria strains.</title>
        <authorList>
            <person name="Klenk H.-P."/>
        </authorList>
    </citation>
    <scope>NUCLEOTIDE SEQUENCE [LARGE SCALE GENOMIC DNA]</scope>
    <source>
        <strain evidence="2 3">DSM 43150</strain>
    </source>
</reference>
<gene>
    <name evidence="1" type="ORF">Alo02nite_59220</name>
    <name evidence="2" type="ORF">BJ964_007277</name>
</gene>
<dbReference type="AlphaFoldDB" id="A0A7W7HMC8"/>
<evidence type="ECO:0000313" key="3">
    <source>
        <dbReference type="Proteomes" id="UP000590511"/>
    </source>
</evidence>
<comment type="caution">
    <text evidence="2">The sequence shown here is derived from an EMBL/GenBank/DDBJ whole genome shotgun (WGS) entry which is preliminary data.</text>
</comment>
<proteinExistence type="predicted"/>
<organism evidence="2 3">
    <name type="scientific">Actinoplanes lobatus</name>
    <dbReference type="NCBI Taxonomy" id="113568"/>
    <lineage>
        <taxon>Bacteria</taxon>
        <taxon>Bacillati</taxon>
        <taxon>Actinomycetota</taxon>
        <taxon>Actinomycetes</taxon>
        <taxon>Micromonosporales</taxon>
        <taxon>Micromonosporaceae</taxon>
        <taxon>Actinoplanes</taxon>
    </lineage>
</organism>
<dbReference type="RefSeq" id="WP_188124853.1">
    <property type="nucleotide sequence ID" value="NZ_BOMP01000099.1"/>
</dbReference>
<dbReference type="EMBL" id="BOMP01000099">
    <property type="protein sequence ID" value="GIE43024.1"/>
    <property type="molecule type" value="Genomic_DNA"/>
</dbReference>
<keyword evidence="4" id="KW-1185">Reference proteome</keyword>
<sequence length="345" mass="37753">MSFIDLTRSIERQRFFDGQRLFAEDLQQIEGFNREMRWLHNQSLHQPGIGNGFAVTGRKGDREVVAGAGYAIDDLGREIVLTTSRTLPVPPVAGDSTGQARRFVLTIAYPGDADLEEVELRQGICDTRGAVRLREEPIFCWAALNPDGSPAEDAAEILSGRRTVLAEIAVRDCKLDRDLGIVQRRNARPTGMPRIACGVATPTAWTEWNPWEKDADIALPLRDRRLYRLVGGVQADIPTGAGGFLATPGYLARIDGPRRMTAIRKPDGEVVEAAEELPLEAVVLDGQLSITDAGPAGFVAQVLVLRFDTGSTDQSPPKEILVPDDELDLLAMLTAWQVGWLGFEG</sequence>
<reference evidence="1 4" key="2">
    <citation type="submission" date="2021-01" db="EMBL/GenBank/DDBJ databases">
        <title>Whole genome shotgun sequence of Actinoplanes lobatus NBRC 12513.</title>
        <authorList>
            <person name="Komaki H."/>
            <person name="Tamura T."/>
        </authorList>
    </citation>
    <scope>NUCLEOTIDE SEQUENCE [LARGE SCALE GENOMIC DNA]</scope>
    <source>
        <strain evidence="1 4">NBRC 12513</strain>
    </source>
</reference>
<accession>A0A7W7HMC8</accession>
<name>A0A7W7HMC8_9ACTN</name>
<dbReference type="Proteomes" id="UP000631312">
    <property type="component" value="Unassembled WGS sequence"/>
</dbReference>
<evidence type="ECO:0000313" key="1">
    <source>
        <dbReference type="EMBL" id="GIE43024.1"/>
    </source>
</evidence>
<evidence type="ECO:0000313" key="4">
    <source>
        <dbReference type="Proteomes" id="UP000631312"/>
    </source>
</evidence>
<dbReference type="Proteomes" id="UP000590511">
    <property type="component" value="Unassembled WGS sequence"/>
</dbReference>
<dbReference type="EMBL" id="JACHNC010000001">
    <property type="protein sequence ID" value="MBB4753116.1"/>
    <property type="molecule type" value="Genomic_DNA"/>
</dbReference>
<protein>
    <submittedName>
        <fullName evidence="2">Uncharacterized protein</fullName>
    </submittedName>
</protein>